<feature type="non-terminal residue" evidence="6">
    <location>
        <position position="1"/>
    </location>
</feature>
<dbReference type="SUPFAM" id="SSF52096">
    <property type="entry name" value="ClpP/crotonase"/>
    <property type="match status" value="1"/>
</dbReference>
<keyword evidence="2 6" id="KW-0645">Protease</keyword>
<accession>T1AGJ9</accession>
<dbReference type="EMBL" id="AUZX01011927">
    <property type="protein sequence ID" value="EQD41055.1"/>
    <property type="molecule type" value="Genomic_DNA"/>
</dbReference>
<evidence type="ECO:0000256" key="4">
    <source>
        <dbReference type="ARBA" id="ARBA00022825"/>
    </source>
</evidence>
<keyword evidence="4" id="KW-0720">Serine protease</keyword>
<feature type="domain" description="Peptidase S49" evidence="5">
    <location>
        <begin position="104"/>
        <end position="230"/>
    </location>
</feature>
<dbReference type="GO" id="GO:0008236">
    <property type="term" value="F:serine-type peptidase activity"/>
    <property type="evidence" value="ECO:0007669"/>
    <property type="project" value="UniProtKB-KW"/>
</dbReference>
<name>T1AGJ9_9ZZZZ</name>
<dbReference type="GO" id="GO:0006508">
    <property type="term" value="P:proteolysis"/>
    <property type="evidence" value="ECO:0007669"/>
    <property type="project" value="UniProtKB-KW"/>
</dbReference>
<comment type="similarity">
    <text evidence="1">Belongs to the peptidase S49 family.</text>
</comment>
<evidence type="ECO:0000313" key="6">
    <source>
        <dbReference type="EMBL" id="EQD41055.1"/>
    </source>
</evidence>
<evidence type="ECO:0000256" key="1">
    <source>
        <dbReference type="ARBA" id="ARBA00008683"/>
    </source>
</evidence>
<sequence length="230" mass="24382">DQINWKKIGHEDDKAKDFRQISLDDYVSRLPDPKSGDGIAVIVAEGEIQDGEAPAGTIGGITTADLVRAAREDDQVKAVVLRIDSPGGSAHASELIRRELALTQAAGKPVVVSMGNLAASGGYWLSLSADEVIADPDTVTGSIGVFALIPTADGLMNKAGIHTGGVTTTWLSDADNLLRPLDPRFTQILQSSVSHLYQDFIQRTATARRLSPQAVDTVAQGRVWTGTQAL</sequence>
<dbReference type="Pfam" id="PF01343">
    <property type="entry name" value="Peptidase_S49"/>
    <property type="match status" value="1"/>
</dbReference>
<evidence type="ECO:0000256" key="3">
    <source>
        <dbReference type="ARBA" id="ARBA00022801"/>
    </source>
</evidence>
<dbReference type="PANTHER" id="PTHR33209:SF1">
    <property type="entry name" value="PEPTIDASE S49 DOMAIN-CONTAINING PROTEIN"/>
    <property type="match status" value="1"/>
</dbReference>
<reference evidence="6" key="2">
    <citation type="journal article" date="2014" name="ISME J.">
        <title>Microbial stratification in low pH oxic and suboxic macroscopic growths along an acid mine drainage.</title>
        <authorList>
            <person name="Mendez-Garcia C."/>
            <person name="Mesa V."/>
            <person name="Sprenger R.R."/>
            <person name="Richter M."/>
            <person name="Diez M.S."/>
            <person name="Solano J."/>
            <person name="Bargiela R."/>
            <person name="Golyshina O.V."/>
            <person name="Manteca A."/>
            <person name="Ramos J.L."/>
            <person name="Gallego J.R."/>
            <person name="Llorente I."/>
            <person name="Martins Dos Santos V.A."/>
            <person name="Jensen O.N."/>
            <person name="Pelaez A.I."/>
            <person name="Sanchez J."/>
            <person name="Ferrer M."/>
        </authorList>
    </citation>
    <scope>NUCLEOTIDE SEQUENCE</scope>
</reference>
<dbReference type="AlphaFoldDB" id="T1AGJ9"/>
<reference evidence="6" key="1">
    <citation type="submission" date="2013-08" db="EMBL/GenBank/DDBJ databases">
        <authorList>
            <person name="Mendez C."/>
            <person name="Richter M."/>
            <person name="Ferrer M."/>
            <person name="Sanchez J."/>
        </authorList>
    </citation>
    <scope>NUCLEOTIDE SEQUENCE</scope>
</reference>
<feature type="non-terminal residue" evidence="6">
    <location>
        <position position="230"/>
    </location>
</feature>
<protein>
    <submittedName>
        <fullName evidence="6">Protease IV</fullName>
    </submittedName>
</protein>
<gene>
    <name evidence="6" type="ORF">B1A_16229</name>
</gene>
<organism evidence="6">
    <name type="scientific">mine drainage metagenome</name>
    <dbReference type="NCBI Taxonomy" id="410659"/>
    <lineage>
        <taxon>unclassified sequences</taxon>
        <taxon>metagenomes</taxon>
        <taxon>ecological metagenomes</taxon>
    </lineage>
</organism>
<dbReference type="PANTHER" id="PTHR33209">
    <property type="entry name" value="PROTEASE 4"/>
    <property type="match status" value="1"/>
</dbReference>
<dbReference type="CDD" id="cd07023">
    <property type="entry name" value="S49_Sppa_N_C"/>
    <property type="match status" value="1"/>
</dbReference>
<proteinExistence type="inferred from homology"/>
<evidence type="ECO:0000259" key="5">
    <source>
        <dbReference type="Pfam" id="PF01343"/>
    </source>
</evidence>
<comment type="caution">
    <text evidence="6">The sequence shown here is derived from an EMBL/GenBank/DDBJ whole genome shotgun (WGS) entry which is preliminary data.</text>
</comment>
<dbReference type="InterPro" id="IPR047272">
    <property type="entry name" value="S49_SppA_C"/>
</dbReference>
<dbReference type="Gene3D" id="3.90.226.10">
    <property type="entry name" value="2-enoyl-CoA Hydratase, Chain A, domain 1"/>
    <property type="match status" value="2"/>
</dbReference>
<keyword evidence="3" id="KW-0378">Hydrolase</keyword>
<dbReference type="InterPro" id="IPR002142">
    <property type="entry name" value="Peptidase_S49"/>
</dbReference>
<dbReference type="InterPro" id="IPR029045">
    <property type="entry name" value="ClpP/crotonase-like_dom_sf"/>
</dbReference>
<evidence type="ECO:0000256" key="2">
    <source>
        <dbReference type="ARBA" id="ARBA00022670"/>
    </source>
</evidence>